<protein>
    <submittedName>
        <fullName evidence="1">DUF6470 family protein</fullName>
    </submittedName>
</protein>
<evidence type="ECO:0000313" key="2">
    <source>
        <dbReference type="Proteomes" id="UP001141950"/>
    </source>
</evidence>
<proteinExistence type="predicted"/>
<dbReference type="EMBL" id="JANIPJ010000019">
    <property type="protein sequence ID" value="MCR2806735.1"/>
    <property type="molecule type" value="Genomic_DNA"/>
</dbReference>
<comment type="caution">
    <text evidence="1">The sequence shown here is derived from an EMBL/GenBank/DDBJ whole genome shotgun (WGS) entry which is preliminary data.</text>
</comment>
<accession>A0A9X2SB73</accession>
<evidence type="ECO:0000313" key="1">
    <source>
        <dbReference type="EMBL" id="MCR2806735.1"/>
    </source>
</evidence>
<dbReference type="Proteomes" id="UP001141950">
    <property type="component" value="Unassembled WGS sequence"/>
</dbReference>
<dbReference type="RefSeq" id="WP_257450488.1">
    <property type="nucleotide sequence ID" value="NZ_JANIPJ010000019.1"/>
</dbReference>
<gene>
    <name evidence="1" type="ORF">NQZ67_22900</name>
</gene>
<dbReference type="AlphaFoldDB" id="A0A9X2SB73"/>
<dbReference type="Pfam" id="PF20074">
    <property type="entry name" value="DUF6470"/>
    <property type="match status" value="1"/>
</dbReference>
<keyword evidence="2" id="KW-1185">Reference proteome</keyword>
<organism evidence="1 2">
    <name type="scientific">Paenibacillus soyae</name>
    <dbReference type="NCBI Taxonomy" id="2969249"/>
    <lineage>
        <taxon>Bacteria</taxon>
        <taxon>Bacillati</taxon>
        <taxon>Bacillota</taxon>
        <taxon>Bacilli</taxon>
        <taxon>Bacillales</taxon>
        <taxon>Paenibacillaceae</taxon>
        <taxon>Paenibacillus</taxon>
    </lineage>
</organism>
<sequence length="188" mass="21026">MQIPTLDIRLQHAKLSIDADPGIQDLQQPRASVNMRQVRPEQHFSTTRGTLEIDQEKAWDALALGNNLETMSKIYSQASNIALQGLGRIVEKGNQMAAIHTGGKPIASMAKEWKRTFPEMDFRGPASIDNVDVYYTPGNLNIETTPGRVELDVRVNAPIHHYERGKLDIYMSQPPSVIITPPQIDSRI</sequence>
<dbReference type="InterPro" id="IPR045527">
    <property type="entry name" value="DUF6470"/>
</dbReference>
<reference evidence="1" key="1">
    <citation type="submission" date="2022-08" db="EMBL/GenBank/DDBJ databases">
        <title>The genomic sequence of strain Paenibacillus sp. SCIV0701.</title>
        <authorList>
            <person name="Zhao H."/>
        </authorList>
    </citation>
    <scope>NUCLEOTIDE SEQUENCE</scope>
    <source>
        <strain evidence="1">SCIV0701</strain>
    </source>
</reference>
<name>A0A9X2SB73_9BACL</name>